<dbReference type="InterPro" id="IPR036388">
    <property type="entry name" value="WH-like_DNA-bd_sf"/>
</dbReference>
<gene>
    <name evidence="2" type="ORF">MPL3356_110420</name>
</gene>
<reference evidence="3" key="1">
    <citation type="submission" date="2014-08" db="EMBL/GenBank/DDBJ databases">
        <authorList>
            <person name="Moulin L."/>
        </authorList>
    </citation>
    <scope>NUCLEOTIDE SEQUENCE [LARGE SCALE GENOMIC DNA]</scope>
</reference>
<accession>A0A090DFJ2</accession>
<dbReference type="SUPFAM" id="SSF88659">
    <property type="entry name" value="Sigma3 and sigma4 domains of RNA polymerase sigma factors"/>
    <property type="match status" value="1"/>
</dbReference>
<name>A0A090DFJ2_MESPL</name>
<keyword evidence="3" id="KW-1185">Reference proteome</keyword>
<dbReference type="InterPro" id="IPR013324">
    <property type="entry name" value="RNA_pol_sigma_r3/r4-like"/>
</dbReference>
<organism evidence="2 3">
    <name type="scientific">Mesorhizobium plurifarium</name>
    <dbReference type="NCBI Taxonomy" id="69974"/>
    <lineage>
        <taxon>Bacteria</taxon>
        <taxon>Pseudomonadati</taxon>
        <taxon>Pseudomonadota</taxon>
        <taxon>Alphaproteobacteria</taxon>
        <taxon>Hyphomicrobiales</taxon>
        <taxon>Phyllobacteriaceae</taxon>
        <taxon>Mesorhizobium</taxon>
    </lineage>
</organism>
<evidence type="ECO:0000259" key="1">
    <source>
        <dbReference type="Pfam" id="PF08281"/>
    </source>
</evidence>
<dbReference type="GO" id="GO:0016987">
    <property type="term" value="F:sigma factor activity"/>
    <property type="evidence" value="ECO:0007669"/>
    <property type="project" value="InterPro"/>
</dbReference>
<dbReference type="Pfam" id="PF08281">
    <property type="entry name" value="Sigma70_r4_2"/>
    <property type="match status" value="1"/>
</dbReference>
<evidence type="ECO:0000313" key="3">
    <source>
        <dbReference type="Proteomes" id="UP000045285"/>
    </source>
</evidence>
<feature type="domain" description="RNA polymerase sigma factor 70 region 4 type 2" evidence="1">
    <location>
        <begin position="190"/>
        <end position="241"/>
    </location>
</feature>
<dbReference type="InterPro" id="IPR013249">
    <property type="entry name" value="RNA_pol_sigma70_r4_t2"/>
</dbReference>
<sequence>MTQTGQSDASQDLVALTHKKKDGSLYFRRPEVEQEIRAAAQRPLQELLSKTPPVSNECLLYFIRNYRPNGSSPVHDTMVTELLRRVDQRVIARTGGVRANHRTQIRADIDFWFKDKIYAGSDSLDVYEFAFNLALKTRIIDTIRRYDSRDGVEIGEDAFGDGSDEKIRPSIDVVAFRANAGSRPPAEVRAELHDVMRLLTDRERKALIATEYYGLDQKEAGRLLGVTARRIRQYLESARAKVAHLKETKQ</sequence>
<dbReference type="CDD" id="cd06171">
    <property type="entry name" value="Sigma70_r4"/>
    <property type="match status" value="1"/>
</dbReference>
<dbReference type="AlphaFoldDB" id="A0A090DFJ2"/>
<dbReference type="GO" id="GO:0006352">
    <property type="term" value="P:DNA-templated transcription initiation"/>
    <property type="evidence" value="ECO:0007669"/>
    <property type="project" value="InterPro"/>
</dbReference>
<dbReference type="Gene3D" id="1.10.10.10">
    <property type="entry name" value="Winged helix-like DNA-binding domain superfamily/Winged helix DNA-binding domain"/>
    <property type="match status" value="1"/>
</dbReference>
<protein>
    <recommendedName>
        <fullName evidence="1">RNA polymerase sigma factor 70 region 4 type 2 domain-containing protein</fullName>
    </recommendedName>
</protein>
<evidence type="ECO:0000313" key="2">
    <source>
        <dbReference type="EMBL" id="CDX12276.1"/>
    </source>
</evidence>
<dbReference type="EMBL" id="CCMZ01000003">
    <property type="protein sequence ID" value="CDX12276.1"/>
    <property type="molecule type" value="Genomic_DNA"/>
</dbReference>
<dbReference type="GO" id="GO:0003677">
    <property type="term" value="F:DNA binding"/>
    <property type="evidence" value="ECO:0007669"/>
    <property type="project" value="InterPro"/>
</dbReference>
<proteinExistence type="predicted"/>
<dbReference type="Proteomes" id="UP000045285">
    <property type="component" value="Unassembled WGS sequence"/>
</dbReference>